<feature type="domain" description="SnoaL-like" evidence="1">
    <location>
        <begin position="14"/>
        <end position="110"/>
    </location>
</feature>
<reference evidence="2" key="1">
    <citation type="submission" date="2020-05" db="EMBL/GenBank/DDBJ databases">
        <authorList>
            <person name="Chiriac C."/>
            <person name="Salcher M."/>
            <person name="Ghai R."/>
            <person name="Kavagutti S V."/>
        </authorList>
    </citation>
    <scope>NUCLEOTIDE SEQUENCE</scope>
</reference>
<evidence type="ECO:0000313" key="2">
    <source>
        <dbReference type="EMBL" id="CAB4929286.1"/>
    </source>
</evidence>
<sequence length="128" mass="14329">MSLTSDQAKQLVMDFFKVAFGDKDPDRAAQLYMAEPYVQHNPQVADGLDGFRAGVGGMLQAFPQMRTEIKRVVSDGEHVVVHQHLFMVPEGNGTAAVDMFRIKDGRIVEHWDVYQDVPSEAANDNTMF</sequence>
<name>A0A6J7IFC6_9ZZZZ</name>
<dbReference type="PANTHER" id="PTHR38436">
    <property type="entry name" value="POLYKETIDE CYCLASE SNOAL-LIKE DOMAIN"/>
    <property type="match status" value="1"/>
</dbReference>
<proteinExistence type="predicted"/>
<accession>A0A6J7IFC6</accession>
<dbReference type="SUPFAM" id="SSF54427">
    <property type="entry name" value="NTF2-like"/>
    <property type="match status" value="1"/>
</dbReference>
<dbReference type="Gene3D" id="3.10.450.50">
    <property type="match status" value="1"/>
</dbReference>
<dbReference type="AlphaFoldDB" id="A0A6J7IFC6"/>
<gene>
    <name evidence="2" type="ORF">UFOPK3674_01057</name>
</gene>
<dbReference type="Pfam" id="PF12680">
    <property type="entry name" value="SnoaL_2"/>
    <property type="match status" value="1"/>
</dbReference>
<dbReference type="PANTHER" id="PTHR38436:SF1">
    <property type="entry name" value="ESTER CYCLASE"/>
    <property type="match status" value="1"/>
</dbReference>
<dbReference type="EMBL" id="CAFBMX010000004">
    <property type="protein sequence ID" value="CAB4929286.1"/>
    <property type="molecule type" value="Genomic_DNA"/>
</dbReference>
<dbReference type="GO" id="GO:0030638">
    <property type="term" value="P:polyketide metabolic process"/>
    <property type="evidence" value="ECO:0007669"/>
    <property type="project" value="InterPro"/>
</dbReference>
<protein>
    <submittedName>
        <fullName evidence="2">Unannotated protein</fullName>
    </submittedName>
</protein>
<dbReference type="InterPro" id="IPR009959">
    <property type="entry name" value="Cyclase_SnoaL-like"/>
</dbReference>
<evidence type="ECO:0000259" key="1">
    <source>
        <dbReference type="Pfam" id="PF12680"/>
    </source>
</evidence>
<dbReference type="InterPro" id="IPR037401">
    <property type="entry name" value="SnoaL-like"/>
</dbReference>
<dbReference type="InterPro" id="IPR032710">
    <property type="entry name" value="NTF2-like_dom_sf"/>
</dbReference>
<organism evidence="2">
    <name type="scientific">freshwater metagenome</name>
    <dbReference type="NCBI Taxonomy" id="449393"/>
    <lineage>
        <taxon>unclassified sequences</taxon>
        <taxon>metagenomes</taxon>
        <taxon>ecological metagenomes</taxon>
    </lineage>
</organism>